<feature type="region of interest" description="Disordered" evidence="1">
    <location>
        <begin position="524"/>
        <end position="674"/>
    </location>
</feature>
<feature type="region of interest" description="Disordered" evidence="1">
    <location>
        <begin position="9"/>
        <end position="149"/>
    </location>
</feature>
<dbReference type="GeneID" id="37015536"/>
<gene>
    <name evidence="2" type="ORF">BCV69DRAFT_292530</name>
</gene>
<feature type="compositionally biased region" description="Low complexity" evidence="1">
    <location>
        <begin position="17"/>
        <end position="30"/>
    </location>
</feature>
<name>A0A316UDH6_9BASI</name>
<dbReference type="AlphaFoldDB" id="A0A316UDH6"/>
<dbReference type="Proteomes" id="UP000245942">
    <property type="component" value="Unassembled WGS sequence"/>
</dbReference>
<evidence type="ECO:0000313" key="3">
    <source>
        <dbReference type="Proteomes" id="UP000245942"/>
    </source>
</evidence>
<organism evidence="2 3">
    <name type="scientific">Pseudomicrostroma glucosiphilum</name>
    <dbReference type="NCBI Taxonomy" id="1684307"/>
    <lineage>
        <taxon>Eukaryota</taxon>
        <taxon>Fungi</taxon>
        <taxon>Dikarya</taxon>
        <taxon>Basidiomycota</taxon>
        <taxon>Ustilaginomycotina</taxon>
        <taxon>Exobasidiomycetes</taxon>
        <taxon>Microstromatales</taxon>
        <taxon>Microstromatales incertae sedis</taxon>
        <taxon>Pseudomicrostroma</taxon>
    </lineage>
</organism>
<dbReference type="RefSeq" id="XP_025350430.1">
    <property type="nucleotide sequence ID" value="XM_025493802.1"/>
</dbReference>
<protein>
    <submittedName>
        <fullName evidence="2">Uncharacterized protein</fullName>
    </submittedName>
</protein>
<feature type="compositionally biased region" description="Basic and acidic residues" evidence="1">
    <location>
        <begin position="61"/>
        <end position="84"/>
    </location>
</feature>
<feature type="compositionally biased region" description="Polar residues" evidence="1">
    <location>
        <begin position="112"/>
        <end position="125"/>
    </location>
</feature>
<evidence type="ECO:0000256" key="1">
    <source>
        <dbReference type="SAM" id="MobiDB-lite"/>
    </source>
</evidence>
<dbReference type="STRING" id="1684307.A0A316UDH6"/>
<keyword evidence="3" id="KW-1185">Reference proteome</keyword>
<feature type="compositionally biased region" description="Low complexity" evidence="1">
    <location>
        <begin position="620"/>
        <end position="629"/>
    </location>
</feature>
<feature type="compositionally biased region" description="Polar residues" evidence="1">
    <location>
        <begin position="580"/>
        <end position="601"/>
    </location>
</feature>
<proteinExistence type="predicted"/>
<dbReference type="Gene3D" id="3.30.160.60">
    <property type="entry name" value="Classic Zinc Finger"/>
    <property type="match status" value="1"/>
</dbReference>
<reference evidence="2 3" key="1">
    <citation type="journal article" date="2018" name="Mol. Biol. Evol.">
        <title>Broad Genomic Sampling Reveals a Smut Pathogenic Ancestry of the Fungal Clade Ustilaginomycotina.</title>
        <authorList>
            <person name="Kijpornyongpan T."/>
            <person name="Mondo S.J."/>
            <person name="Barry K."/>
            <person name="Sandor L."/>
            <person name="Lee J."/>
            <person name="Lipzen A."/>
            <person name="Pangilinan J."/>
            <person name="LaButti K."/>
            <person name="Hainaut M."/>
            <person name="Henrissat B."/>
            <person name="Grigoriev I.V."/>
            <person name="Spatafora J.W."/>
            <person name="Aime M.C."/>
        </authorList>
    </citation>
    <scope>NUCLEOTIDE SEQUENCE [LARGE SCALE GENOMIC DNA]</scope>
    <source>
        <strain evidence="2 3">MCA 4718</strain>
    </source>
</reference>
<sequence>MGPLEIVLATISRAGQPRSSLERPSPSSSSAKMWAEAAAVLAGEDTDFWIELPPPPKRRPTWREYYQRRSGAPDKGKRKADSPHKPQQKRLKQLTLVFGSPKPPSAPASGSTSQYGLHSGTQPSLSGPLAEAATAPVPGPSSRKDRSKQVVAQINPLRPYYTHPESWDYPPDADQSLFVEPRQPSAWYGDQKWQLTHRITPKSEGLLCPWTIKPRPNLFTEAELCGRAFISVELLLKHIERCHFSSTTERLLTCRWDNCSHRTFSSPGPLREHIMDRHTRHLGWGCPFQQCRLSTSIPRDNWQSDQHIDKAHDEMYEPLRPLALPRPAGLPTPTYSADFRTLQPAWTLLLACPKASSRQHSKPLPSQIHQPPAAAAGMIGTVPPVFEPGCHPWNVMHPILDDLEPHAVPLFGLEPLGQESWIDVEELTSEERAAPEIADPVKSPDIAEEPVDVLLDPWDDPNDVDYDEDLSSGFVTPPLPPDHFDAPEAAVISSALSRVTGDRKEVLVQTDQIGIEDTSVDAAASARADSENHLADPSSARSPSIGYSGTAAIPSIVPSGLQPSQREGEPSESREAGVQAGQSMTVMSKTSKEASQVTGSDIVSVDPKIMAMEPVEVPTSSDLPSAAAADDGEGLSKPLESSEAQVQADGDPTFTLAAAPKEVRSSTPPPPYTY</sequence>
<dbReference type="EMBL" id="KZ819322">
    <property type="protein sequence ID" value="PWN23270.1"/>
    <property type="molecule type" value="Genomic_DNA"/>
</dbReference>
<dbReference type="OrthoDB" id="6586838at2759"/>
<evidence type="ECO:0000313" key="2">
    <source>
        <dbReference type="EMBL" id="PWN23270.1"/>
    </source>
</evidence>
<accession>A0A316UDH6</accession>
<feature type="compositionally biased region" description="Basic and acidic residues" evidence="1">
    <location>
        <begin position="566"/>
        <end position="575"/>
    </location>
</feature>